<evidence type="ECO:0000313" key="7">
    <source>
        <dbReference type="Proteomes" id="UP000183994"/>
    </source>
</evidence>
<evidence type="ECO:0000256" key="4">
    <source>
        <dbReference type="ARBA" id="ARBA00023136"/>
    </source>
</evidence>
<evidence type="ECO:0000256" key="3">
    <source>
        <dbReference type="ARBA" id="ARBA00022989"/>
    </source>
</evidence>
<dbReference type="AlphaFoldDB" id="A0A1M6CUR0"/>
<dbReference type="Proteomes" id="UP000183994">
    <property type="component" value="Unassembled WGS sequence"/>
</dbReference>
<feature type="transmembrane region" description="Helical" evidence="5">
    <location>
        <begin position="123"/>
        <end position="146"/>
    </location>
</feature>
<dbReference type="STRING" id="1121393.SAMN02745216_00326"/>
<comment type="subcellular location">
    <subcellularLocation>
        <location evidence="1">Membrane</location>
        <topology evidence="1">Multi-pass membrane protein</topology>
    </subcellularLocation>
</comment>
<evidence type="ECO:0000256" key="2">
    <source>
        <dbReference type="ARBA" id="ARBA00022692"/>
    </source>
</evidence>
<dbReference type="RefSeq" id="WP_073472206.1">
    <property type="nucleotide sequence ID" value="NZ_FQZU01000001.1"/>
</dbReference>
<evidence type="ECO:0000256" key="1">
    <source>
        <dbReference type="ARBA" id="ARBA00004141"/>
    </source>
</evidence>
<feature type="transmembrane region" description="Helical" evidence="5">
    <location>
        <begin position="16"/>
        <end position="41"/>
    </location>
</feature>
<keyword evidence="2 5" id="KW-0812">Transmembrane</keyword>
<evidence type="ECO:0000256" key="5">
    <source>
        <dbReference type="SAM" id="Phobius"/>
    </source>
</evidence>
<accession>A0A1M6CUR0</accession>
<protein>
    <submittedName>
        <fullName evidence="6">Etoposide-induced protein 2.4 (EI24)</fullName>
    </submittedName>
</protein>
<dbReference type="EMBL" id="FQZU01000001">
    <property type="protein sequence ID" value="SHI64478.1"/>
    <property type="molecule type" value="Genomic_DNA"/>
</dbReference>
<gene>
    <name evidence="6" type="ORF">SAMN02745216_00326</name>
</gene>
<sequence>MFPFAKTIASIGKAGLVTLMLACAGLALIIVIAAFMGINAFTAWLVNFDAAWLNWLIQGTVGIAAGVGGWFMLPALTVLIGGVFQETAIDKVERIYYPEKVRQEGPRLWPDLFHDIKFTAWAVFLNMLVLPFYLLGGIGLFVSIALNTYLLGREFFESAAGYHIGKPQALRMESTNKAAVYGGGFIITLIALVPLVNLFIPIIAVVWMTHVFHSLPQNGAGQTPPAGQPPQAD</sequence>
<dbReference type="Pfam" id="PF07264">
    <property type="entry name" value="EI24"/>
    <property type="match status" value="1"/>
</dbReference>
<name>A0A1M6CUR0_9BACT</name>
<keyword evidence="3 5" id="KW-1133">Transmembrane helix</keyword>
<feature type="transmembrane region" description="Helical" evidence="5">
    <location>
        <begin position="61"/>
        <end position="84"/>
    </location>
</feature>
<keyword evidence="7" id="KW-1185">Reference proteome</keyword>
<dbReference type="InterPro" id="IPR059112">
    <property type="entry name" value="CysZ/EI24"/>
</dbReference>
<reference evidence="7" key="1">
    <citation type="submission" date="2016-11" db="EMBL/GenBank/DDBJ databases">
        <authorList>
            <person name="Varghese N."/>
            <person name="Submissions S."/>
        </authorList>
    </citation>
    <scope>NUCLEOTIDE SEQUENCE [LARGE SCALE GENOMIC DNA]</scope>
    <source>
        <strain evidence="7">DSM 16219</strain>
    </source>
</reference>
<dbReference type="OrthoDB" id="5421146at2"/>
<keyword evidence="4 5" id="KW-0472">Membrane</keyword>
<proteinExistence type="predicted"/>
<organism evidence="6 7">
    <name type="scientific">Desulfatibacillum alkenivorans DSM 16219</name>
    <dbReference type="NCBI Taxonomy" id="1121393"/>
    <lineage>
        <taxon>Bacteria</taxon>
        <taxon>Pseudomonadati</taxon>
        <taxon>Thermodesulfobacteriota</taxon>
        <taxon>Desulfobacteria</taxon>
        <taxon>Desulfobacterales</taxon>
        <taxon>Desulfatibacillaceae</taxon>
        <taxon>Desulfatibacillum</taxon>
    </lineage>
</organism>
<feature type="transmembrane region" description="Helical" evidence="5">
    <location>
        <begin position="180"/>
        <end position="207"/>
    </location>
</feature>
<evidence type="ECO:0000313" key="6">
    <source>
        <dbReference type="EMBL" id="SHI64478.1"/>
    </source>
</evidence>